<accession>A0A8K0JZ76</accession>
<dbReference type="InterPro" id="IPR026791">
    <property type="entry name" value="DOCK"/>
</dbReference>
<name>A0A8K0JZ76_LADFU</name>
<evidence type="ECO:0000313" key="1">
    <source>
        <dbReference type="EMBL" id="KAG8222988.1"/>
    </source>
</evidence>
<sequence>MLKFVFKESDKLRDEDLYKFLQELKRPCSVMKKLKCIPGTLKLDVAPCPDEVKYSITTELARLYPYPDEKGRPTKEVLEFPAREVFVPHYTYRNLLYVYPKDLNFAGRAVAIIDFP</sequence>
<reference evidence="1" key="1">
    <citation type="submission" date="2013-04" db="EMBL/GenBank/DDBJ databases">
        <authorList>
            <person name="Qu J."/>
            <person name="Murali S.C."/>
            <person name="Bandaranaike D."/>
            <person name="Bellair M."/>
            <person name="Blankenburg K."/>
            <person name="Chao H."/>
            <person name="Dinh H."/>
            <person name="Doddapaneni H."/>
            <person name="Downs B."/>
            <person name="Dugan-Rocha S."/>
            <person name="Elkadiri S."/>
            <person name="Gnanaolivu R.D."/>
            <person name="Hernandez B."/>
            <person name="Javaid M."/>
            <person name="Jayaseelan J.C."/>
            <person name="Lee S."/>
            <person name="Li M."/>
            <person name="Ming W."/>
            <person name="Munidasa M."/>
            <person name="Muniz J."/>
            <person name="Nguyen L."/>
            <person name="Ongeri F."/>
            <person name="Osuji N."/>
            <person name="Pu L.-L."/>
            <person name="Puazo M."/>
            <person name="Qu C."/>
            <person name="Quiroz J."/>
            <person name="Raj R."/>
            <person name="Weissenberger G."/>
            <person name="Xin Y."/>
            <person name="Zou X."/>
            <person name="Han Y."/>
            <person name="Richards S."/>
            <person name="Worley K."/>
            <person name="Muzny D."/>
            <person name="Gibbs R."/>
        </authorList>
    </citation>
    <scope>NUCLEOTIDE SEQUENCE</scope>
    <source>
        <strain evidence="1">Sampled in the wild</strain>
    </source>
</reference>
<dbReference type="PANTHER" id="PTHR23317">
    <property type="entry name" value="DEDICATOR OF CYTOKINESIS DOCK"/>
    <property type="match status" value="1"/>
</dbReference>
<dbReference type="AlphaFoldDB" id="A0A8K0JZ76"/>
<reference evidence="1" key="2">
    <citation type="submission" date="2017-10" db="EMBL/GenBank/DDBJ databases">
        <title>Ladona fulva Genome sequencing and assembly.</title>
        <authorList>
            <person name="Murali S."/>
            <person name="Richards S."/>
            <person name="Bandaranaike D."/>
            <person name="Bellair M."/>
            <person name="Blankenburg K."/>
            <person name="Chao H."/>
            <person name="Dinh H."/>
            <person name="Doddapaneni H."/>
            <person name="Dugan-Rocha S."/>
            <person name="Elkadiri S."/>
            <person name="Gnanaolivu R."/>
            <person name="Hernandez B."/>
            <person name="Skinner E."/>
            <person name="Javaid M."/>
            <person name="Lee S."/>
            <person name="Li M."/>
            <person name="Ming W."/>
            <person name="Munidasa M."/>
            <person name="Muniz J."/>
            <person name="Nguyen L."/>
            <person name="Hughes D."/>
            <person name="Osuji N."/>
            <person name="Pu L.-L."/>
            <person name="Puazo M."/>
            <person name="Qu C."/>
            <person name="Quiroz J."/>
            <person name="Raj R."/>
            <person name="Weissenberger G."/>
            <person name="Xin Y."/>
            <person name="Zou X."/>
            <person name="Han Y."/>
            <person name="Worley K."/>
            <person name="Muzny D."/>
            <person name="Gibbs R."/>
        </authorList>
    </citation>
    <scope>NUCLEOTIDE SEQUENCE</scope>
    <source>
        <strain evidence="1">Sampled in the wild</strain>
    </source>
</reference>
<proteinExistence type="predicted"/>
<dbReference type="OrthoDB" id="47328at2759"/>
<dbReference type="PANTHER" id="PTHR23317:SF76">
    <property type="entry name" value="LD20667P"/>
    <property type="match status" value="1"/>
</dbReference>
<gene>
    <name evidence="1" type="ORF">J437_LFUL002711</name>
</gene>
<evidence type="ECO:0000313" key="2">
    <source>
        <dbReference type="Proteomes" id="UP000792457"/>
    </source>
</evidence>
<comment type="caution">
    <text evidence="1">The sequence shown here is derived from an EMBL/GenBank/DDBJ whole genome shotgun (WGS) entry which is preliminary data.</text>
</comment>
<protein>
    <submittedName>
        <fullName evidence="1">Uncharacterized protein</fullName>
    </submittedName>
</protein>
<dbReference type="EMBL" id="KZ308148">
    <property type="protein sequence ID" value="KAG8222988.1"/>
    <property type="molecule type" value="Genomic_DNA"/>
</dbReference>
<dbReference type="Proteomes" id="UP000792457">
    <property type="component" value="Unassembled WGS sequence"/>
</dbReference>
<organism evidence="1 2">
    <name type="scientific">Ladona fulva</name>
    <name type="common">Scarce chaser dragonfly</name>
    <name type="synonym">Libellula fulva</name>
    <dbReference type="NCBI Taxonomy" id="123851"/>
    <lineage>
        <taxon>Eukaryota</taxon>
        <taxon>Metazoa</taxon>
        <taxon>Ecdysozoa</taxon>
        <taxon>Arthropoda</taxon>
        <taxon>Hexapoda</taxon>
        <taxon>Insecta</taxon>
        <taxon>Pterygota</taxon>
        <taxon>Palaeoptera</taxon>
        <taxon>Odonata</taxon>
        <taxon>Epiprocta</taxon>
        <taxon>Anisoptera</taxon>
        <taxon>Libelluloidea</taxon>
        <taxon>Libellulidae</taxon>
        <taxon>Ladona</taxon>
    </lineage>
</organism>
<keyword evidence="2" id="KW-1185">Reference proteome</keyword>
<dbReference type="GO" id="GO:0005085">
    <property type="term" value="F:guanyl-nucleotide exchange factor activity"/>
    <property type="evidence" value="ECO:0007669"/>
    <property type="project" value="InterPro"/>
</dbReference>
<dbReference type="GO" id="GO:0007264">
    <property type="term" value="P:small GTPase-mediated signal transduction"/>
    <property type="evidence" value="ECO:0007669"/>
    <property type="project" value="InterPro"/>
</dbReference>